<organism evidence="3 4">
    <name type="scientific">Clupea harengus</name>
    <name type="common">Atlantic herring</name>
    <dbReference type="NCBI Taxonomy" id="7950"/>
    <lineage>
        <taxon>Eukaryota</taxon>
        <taxon>Metazoa</taxon>
        <taxon>Chordata</taxon>
        <taxon>Craniata</taxon>
        <taxon>Vertebrata</taxon>
        <taxon>Euteleostomi</taxon>
        <taxon>Actinopterygii</taxon>
        <taxon>Neopterygii</taxon>
        <taxon>Teleostei</taxon>
        <taxon>Clupei</taxon>
        <taxon>Clupeiformes</taxon>
        <taxon>Clupeoidei</taxon>
        <taxon>Clupeidae</taxon>
        <taxon>Clupea</taxon>
    </lineage>
</organism>
<dbReference type="InterPro" id="IPR042532">
    <property type="entry name" value="EXOC3/Sec6_C"/>
</dbReference>
<name>A0A6P3VGJ4_CLUHA</name>
<dbReference type="FunFam" id="1.10.357.70:FF:000003">
    <property type="entry name" value="exocyst complex component 3-like protein 2"/>
    <property type="match status" value="1"/>
</dbReference>
<dbReference type="AlphaFoldDB" id="A0A6P3VGJ4"/>
<feature type="compositionally biased region" description="Polar residues" evidence="2">
    <location>
        <begin position="106"/>
        <end position="124"/>
    </location>
</feature>
<feature type="region of interest" description="Disordered" evidence="2">
    <location>
        <begin position="106"/>
        <end position="135"/>
    </location>
</feature>
<evidence type="ECO:0000313" key="3">
    <source>
        <dbReference type="Proteomes" id="UP000515152"/>
    </source>
</evidence>
<dbReference type="PANTHER" id="PTHR21292:SF18">
    <property type="entry name" value="TUMOR NECROSIS FACTOR ALPHA-INDUCED PROTEIN 2"/>
    <property type="match status" value="1"/>
</dbReference>
<dbReference type="RefSeq" id="XP_012670958.2">
    <property type="nucleotide sequence ID" value="XM_012815504.3"/>
</dbReference>
<dbReference type="Pfam" id="PF06046">
    <property type="entry name" value="Sec6"/>
    <property type="match status" value="1"/>
</dbReference>
<dbReference type="Proteomes" id="UP000515152">
    <property type="component" value="Chromosome 19"/>
</dbReference>
<dbReference type="GO" id="GO:0051601">
    <property type="term" value="P:exocyst localization"/>
    <property type="evidence" value="ECO:0007669"/>
    <property type="project" value="TreeGrafter"/>
</dbReference>
<comment type="similarity">
    <text evidence="1">Belongs to the SEC6 family.</text>
</comment>
<gene>
    <name evidence="4" type="primary">exoc3l2a</name>
</gene>
<dbReference type="InterPro" id="IPR010326">
    <property type="entry name" value="EXOC3/Sec6"/>
</dbReference>
<accession>A0A6P3VGJ4</accession>
<dbReference type="GO" id="GO:0000149">
    <property type="term" value="F:SNARE binding"/>
    <property type="evidence" value="ECO:0007669"/>
    <property type="project" value="TreeGrafter"/>
</dbReference>
<feature type="compositionally biased region" description="Basic and acidic residues" evidence="2">
    <location>
        <begin position="125"/>
        <end position="135"/>
    </location>
</feature>
<reference evidence="4" key="1">
    <citation type="submission" date="2025-08" db="UniProtKB">
        <authorList>
            <consortium name="RefSeq"/>
        </authorList>
    </citation>
    <scope>IDENTIFICATION</scope>
</reference>
<evidence type="ECO:0000256" key="1">
    <source>
        <dbReference type="ARBA" id="ARBA00009447"/>
    </source>
</evidence>
<protein>
    <submittedName>
        <fullName evidence="4">Exocyst complex component 3</fullName>
    </submittedName>
</protein>
<dbReference type="GO" id="GO:0006887">
    <property type="term" value="P:exocytosis"/>
    <property type="evidence" value="ECO:0007669"/>
    <property type="project" value="InterPro"/>
</dbReference>
<proteinExistence type="inferred from homology"/>
<dbReference type="CTD" id="553301"/>
<dbReference type="Gene3D" id="1.10.357.70">
    <property type="entry name" value="Exocyst complex component Sec6, C-terminal domain"/>
    <property type="match status" value="1"/>
</dbReference>
<sequence length="890" mass="101679">MPFLKKLPGRSKGCHNKGELTMPSCNLNPFEEVDQQCQYFPEEALALERSQQHCSFESEAEENGTNYGERQVGSKGSQPLRGTLVKLYSSSPLKTLGKLGKELRNTARSKWGNNAPSSRSSTLPSEKRRNSRRSSEEIMTLLRYSLASLRKESTCRESLNGGESNLETDDDARRRPSFLRIVSLGKLRRESMVDRISQEAEEEKVEEPPVVKPREPLSVLEILRLVNQRSLLLADTHIQELERECELDHSAPNMAIPTTRRSSAMSAGHLPETMSTSCVWDAGRRKAKDVELLYEALQQEMWDVVRESLRQPCAGPQLGLVVLVIQQEEQADSAWAQREKDKSLPDEDEEDLHEGLYMTPSEGLLQPCCRPRRLMRRWEEAVGEAADWSLPQPGGISAGQLASFLERLSGRVLEDLDAACRNVVGIYPEDFSAFQVYVQSYHRAVAQRLKTITSGPLQITDTYSLLDWIYNIYSRDVLGPVGNMATLDCTQLEPLLASKCVDRLEQDCINTVKDNVSIELSQVLEDEERRWAQSMHIEEYQSNLARSVIQRLKIDIDRSTAINQQLGARVARCTLSGLADFLQSFKRKVELFHETQADFGDRGDGYISKTIALVNCIPPFRNFVERCRQCDSLGSTDSLDHAHSSLETIVNQSTKVLTDRLFDNIRPFFDKLVKRKWLNNTEAFENIEITIKQHFKKFRRMDCPPYQILVNEVHRRVLIEYVRAIMRGRIICTSLKMRKRVAYRLQDEAKQIKALFKDLESDCSWLDSLIAHLADIILLEDIPSIQMEVGVLVKEFPDIRRRHISTVLNMRGMMQQTQRQVILGIVCDLENSESPVEVPRDHALFSEIPVTSEVSCLGLVVIRVALTVSSWVSTMWPHRRHRYRHRRGHT</sequence>
<evidence type="ECO:0000313" key="4">
    <source>
        <dbReference type="RefSeq" id="XP_012670958.2"/>
    </source>
</evidence>
<dbReference type="KEGG" id="char:105889616"/>
<dbReference type="OrthoDB" id="9948828at2759"/>
<keyword evidence="3" id="KW-1185">Reference proteome</keyword>
<dbReference type="GeneID" id="105889616"/>
<evidence type="ECO:0000256" key="2">
    <source>
        <dbReference type="SAM" id="MobiDB-lite"/>
    </source>
</evidence>
<feature type="region of interest" description="Disordered" evidence="2">
    <location>
        <begin position="51"/>
        <end position="78"/>
    </location>
</feature>
<dbReference type="PANTHER" id="PTHR21292">
    <property type="entry name" value="EXOCYST COMPLEX COMPONENT SEC6-RELATED"/>
    <property type="match status" value="1"/>
</dbReference>
<dbReference type="GO" id="GO:0000145">
    <property type="term" value="C:exocyst"/>
    <property type="evidence" value="ECO:0007669"/>
    <property type="project" value="InterPro"/>
</dbReference>